<keyword evidence="4" id="KW-1185">Reference proteome</keyword>
<feature type="coiled-coil region" evidence="1">
    <location>
        <begin position="1"/>
        <end position="28"/>
    </location>
</feature>
<evidence type="ECO:0000313" key="4">
    <source>
        <dbReference type="Proteomes" id="UP000640485"/>
    </source>
</evidence>
<dbReference type="EMBL" id="JAEPRQ010000005">
    <property type="protein sequence ID" value="MBK4217120.1"/>
    <property type="molecule type" value="Genomic_DNA"/>
</dbReference>
<proteinExistence type="predicted"/>
<dbReference type="Proteomes" id="UP000640485">
    <property type="component" value="Unassembled WGS sequence"/>
</dbReference>
<dbReference type="Pfam" id="PF04102">
    <property type="entry name" value="SlyX"/>
    <property type="match status" value="1"/>
</dbReference>
<keyword evidence="1" id="KW-0175">Coiled coil</keyword>
<evidence type="ECO:0000313" key="3">
    <source>
        <dbReference type="EMBL" id="MBK4217120.1"/>
    </source>
</evidence>
<accession>A0A934SGP5</accession>
<organism evidence="3 4">
    <name type="scientific">Paracoccus caeni</name>
    <dbReference type="NCBI Taxonomy" id="657651"/>
    <lineage>
        <taxon>Bacteria</taxon>
        <taxon>Pseudomonadati</taxon>
        <taxon>Pseudomonadota</taxon>
        <taxon>Alphaproteobacteria</taxon>
        <taxon>Rhodobacterales</taxon>
        <taxon>Paracoccaceae</taxon>
        <taxon>Paracoccus</taxon>
    </lineage>
</organism>
<evidence type="ECO:0000256" key="2">
    <source>
        <dbReference type="SAM" id="MobiDB-lite"/>
    </source>
</evidence>
<comment type="caution">
    <text evidence="3">The sequence shown here is derived from an EMBL/GenBank/DDBJ whole genome shotgun (WGS) entry which is preliminary data.</text>
</comment>
<dbReference type="RefSeq" id="WP_200687595.1">
    <property type="nucleotide sequence ID" value="NZ_JAEPRQ010000005.1"/>
</dbReference>
<reference evidence="3" key="1">
    <citation type="submission" date="2021-01" db="EMBL/GenBank/DDBJ databases">
        <title>Paracoccus amoyensis sp. nov., isolated from the surface seawater along the coast of Xiamen Island, China.</title>
        <authorList>
            <person name="Lyu L."/>
        </authorList>
    </citation>
    <scope>NUCLEOTIDE SEQUENCE</scope>
    <source>
        <strain evidence="3">MJ17</strain>
    </source>
</reference>
<dbReference type="InterPro" id="IPR007236">
    <property type="entry name" value="SlyX"/>
</dbReference>
<feature type="region of interest" description="Disordered" evidence="2">
    <location>
        <begin position="52"/>
        <end position="71"/>
    </location>
</feature>
<protein>
    <submittedName>
        <fullName evidence="3">SlyX family protein</fullName>
    </submittedName>
</protein>
<sequence length="71" mass="8137">MDKNDDRIRQLEEAMAHLTRVTEDLSEVIARQDGEIARLSRRLHLLMQAEAEREADASGSIPLADQRPPHY</sequence>
<evidence type="ECO:0000256" key="1">
    <source>
        <dbReference type="SAM" id="Coils"/>
    </source>
</evidence>
<dbReference type="AlphaFoldDB" id="A0A934SGP5"/>
<gene>
    <name evidence="3" type="ORF">JJJ17_14405</name>
</gene>
<name>A0A934SGP5_9RHOB</name>